<dbReference type="RefSeq" id="WP_354699957.1">
    <property type="nucleotide sequence ID" value="NZ_CP114014.1"/>
</dbReference>
<dbReference type="PANTHER" id="PTHR33490">
    <property type="entry name" value="BLR5614 PROTEIN-RELATED"/>
    <property type="match status" value="1"/>
</dbReference>
<dbReference type="Pfam" id="PF01841">
    <property type="entry name" value="Transglut_core"/>
    <property type="match status" value="1"/>
</dbReference>
<dbReference type="SUPFAM" id="SSF54001">
    <property type="entry name" value="Cysteine proteinases"/>
    <property type="match status" value="1"/>
</dbReference>
<protein>
    <recommendedName>
        <fullName evidence="1">Transglutaminase-like domain-containing protein</fullName>
    </recommendedName>
</protein>
<reference evidence="2" key="1">
    <citation type="submission" date="2022-12" db="EMBL/GenBank/DDBJ databases">
        <title>Paraconexibacter alkalitolerans sp. nov. and Baekduia alba sp. nov., isolated from soil and emended description of the genera Paraconexibacter (Chun et al., 2020) and Baekduia (An et al., 2020).</title>
        <authorList>
            <person name="Vieira S."/>
            <person name="Huber K.J."/>
            <person name="Geppert A."/>
            <person name="Wolf J."/>
            <person name="Neumann-Schaal M."/>
            <person name="Muesken M."/>
            <person name="Overmann J."/>
        </authorList>
    </citation>
    <scope>NUCLEOTIDE SEQUENCE</scope>
    <source>
        <strain evidence="2">AEG42_29</strain>
    </source>
</reference>
<sequence length="1110" mass="120049">MSTRIALEHRTAYTFDRPVAAAPHIVRLCPATHGRTPILAYSLQIEPAEHFLTWLQDPAGNHLARIVFPEPIARLEVKVDLLAELQPINPFDFFVEEGAEFWPFAYPQELWAELAPFSVTDAPGPRLAAWLDGVDRTPARVIDVLVAINQRVRAAVDYSVRMEPGVLDPEETLERGVGSCRDSAWLLVRILRELGFAARFVSGYSIQLRAPSGIPPRDSTDLHAWAEAYVPGAGWVGLDATSGYLAAEGHIPLACTADPATAGPISGATEPVGTHMDFSTTITRVRETPTVTEPYDDETWAAVDAFGHAVDGRLQAVDARLTMGGEPTFVAADDPDADEWNVAALGPTKYVLGAKLARRLADRMAPGAMLLHTQGKWYPGEPLPRWKIGVHWRTDGLPLWREPRLLADPSTPGTATAADAERLMDAIVAALGVPAGLAVPVYEDPVAQALAEAMLPAGEPPELETPVPDPDAPADADARTALIAALDAGRGEPAGWVLPLHRTAGDETWRTGVWHLRRGALFLMPGDSPIGLRLPLASLNWRAAGVEPELSRFAPHPALAPAGSRPPGIVTMPGAMHPAVTTGLQNGAAGQRPAAVTTDTGDTPLYTAVCVQVRDGHPHVFLPPLPDFAHAAELVGVVEDAASATGLPVVIEGYAPSGDDRGQRFDVTPDPGVLEINIHPSANWPELCERSAILSEEAAALGLVSEKFALDGIHEGSGGGSHLTLGGATPPDSLFLRRPDVLRSMITLWQHHPSLSYLFSGRFVGPTSQAPRVDEGRHENLYELEIAFNELDRLTALEHGGTPPPWLVDRTLRNLMVDLTGNTHRAEFCIDKLFNPRSESGRLGVLELRSFEMPPHPQLSLVQALLVRALVARCAAAPYHAPLVRWGTELHDRFLLPWWCEADIHAVTADLRSHGFAFDDRWLGPFLAFRFPLLGEVASDELRLELRMAVEPWNVLGEEAGTGTARYVDSSVERLQVRVDGFTPGRHVVVCNGHEVPVQPTGTPGTVVGSVRFSAWQTWSSMHPTVGVHGPLRLDVVDTWSSVATVGGTYHVSHPGGRHYDTRPATGEEAQARRASRFVPGASGLIGFTAASGRPGEYARTLDLRRVRWH</sequence>
<dbReference type="InterPro" id="IPR038765">
    <property type="entry name" value="Papain-like_cys_pep_sf"/>
</dbReference>
<name>A0AAU7AP60_9ACTN</name>
<proteinExistence type="predicted"/>
<dbReference type="Gene3D" id="3.10.620.30">
    <property type="match status" value="1"/>
</dbReference>
<dbReference type="AlphaFoldDB" id="A0AAU7AP60"/>
<dbReference type="EMBL" id="CP114014">
    <property type="protein sequence ID" value="XAY03400.1"/>
    <property type="molecule type" value="Genomic_DNA"/>
</dbReference>
<dbReference type="KEGG" id="parq:DSM112329_00215"/>
<dbReference type="SMART" id="SM00460">
    <property type="entry name" value="TGc"/>
    <property type="match status" value="1"/>
</dbReference>
<organism evidence="2">
    <name type="scientific">Paraconexibacter sp. AEG42_29</name>
    <dbReference type="NCBI Taxonomy" id="2997339"/>
    <lineage>
        <taxon>Bacteria</taxon>
        <taxon>Bacillati</taxon>
        <taxon>Actinomycetota</taxon>
        <taxon>Thermoleophilia</taxon>
        <taxon>Solirubrobacterales</taxon>
        <taxon>Paraconexibacteraceae</taxon>
        <taxon>Paraconexibacter</taxon>
    </lineage>
</organism>
<evidence type="ECO:0000313" key="2">
    <source>
        <dbReference type="EMBL" id="XAY03400.1"/>
    </source>
</evidence>
<dbReference type="InterPro" id="IPR018667">
    <property type="entry name" value="DUF2126"/>
</dbReference>
<evidence type="ECO:0000259" key="1">
    <source>
        <dbReference type="SMART" id="SM00460"/>
    </source>
</evidence>
<dbReference type="InterPro" id="IPR002931">
    <property type="entry name" value="Transglutaminase-like"/>
</dbReference>
<dbReference type="InterPro" id="IPR013589">
    <property type="entry name" value="Bac_transglu_N"/>
</dbReference>
<dbReference type="Pfam" id="PF08379">
    <property type="entry name" value="Bact_transglu_N"/>
    <property type="match status" value="1"/>
</dbReference>
<accession>A0AAU7AP60</accession>
<dbReference type="Pfam" id="PF09899">
    <property type="entry name" value="DUF2126"/>
    <property type="match status" value="1"/>
</dbReference>
<dbReference type="PANTHER" id="PTHR33490:SF1">
    <property type="entry name" value="SLL1233 PROTEIN"/>
    <property type="match status" value="1"/>
</dbReference>
<gene>
    <name evidence="2" type="ORF">DSM112329_00215</name>
</gene>
<feature type="domain" description="Transglutaminase-like" evidence="1">
    <location>
        <begin position="172"/>
        <end position="242"/>
    </location>
</feature>